<organism evidence="2 3">
    <name type="scientific">gamma proteobacterium HTCC2207</name>
    <dbReference type="NCBI Taxonomy" id="314287"/>
    <lineage>
        <taxon>Bacteria</taxon>
        <taxon>Pseudomonadati</taxon>
        <taxon>Pseudomonadota</taxon>
        <taxon>Gammaproteobacteria</taxon>
        <taxon>Cellvibrionales</taxon>
        <taxon>Porticoccaceae</taxon>
        <taxon>SAR92 clade</taxon>
    </lineage>
</organism>
<protein>
    <recommendedName>
        <fullName evidence="1">Phospholipid/glycerol acyltransferase domain-containing protein</fullName>
    </recommendedName>
</protein>
<dbReference type="PANTHER" id="PTHR30068:SF3">
    <property type="entry name" value="PHOSPHOLIPID_GLYCEROL ACYLTRANSFERASE DOMAIN-CONTAINING PROTEIN"/>
    <property type="match status" value="1"/>
</dbReference>
<sequence>MSEFDDIRPYNDSEVPAVIARLIASPEFIDLLLSRRAPLLAKVFPWLMRPLLRRALSKAAKNIHTVADLQRYLTVSLKALIDKTTDGFSFSGAEKLDPTKSYLFLSNHRDIAMDPAMVNLALIESGMDTLRIAIGDNLLSKPFASDLMRVNRSFIVKRNISGRREKLTELKKLSGYIRHSIAQEGVSIWIAQREGRAKDGEDRTETALLKMLALSKDKEQSFAQAIGELSIVPVSISYEYDPCDVDKGRELFAKQNGREYIKDEFEDLDTIQKGLVGYKGRVHVAFGQAFNYELGSEIGSEINSQLNEQLENADKLAAAIDQQVYSQYKLFPSNIIAYQMLGKTDGLERVKQLWPDCDWFDVEAVFNSQLNAAPRKYRDIMTQSYAAPVSNYLQATQGC</sequence>
<accession>Q1YS97</accession>
<dbReference type="eggNOG" id="COG2937">
    <property type="taxonomic scope" value="Bacteria"/>
</dbReference>
<dbReference type="InterPro" id="IPR002123">
    <property type="entry name" value="Plipid/glycerol_acylTrfase"/>
</dbReference>
<evidence type="ECO:0000313" key="2">
    <source>
        <dbReference type="EMBL" id="EAS47309.1"/>
    </source>
</evidence>
<dbReference type="HOGENOM" id="CLU_061982_0_0_6"/>
<keyword evidence="3" id="KW-1185">Reference proteome</keyword>
<dbReference type="STRING" id="314287.GB2207_11848"/>
<dbReference type="AlphaFoldDB" id="Q1YS97"/>
<name>Q1YS97_9GAMM</name>
<dbReference type="GO" id="GO:0042840">
    <property type="term" value="P:D-glucuronate catabolic process"/>
    <property type="evidence" value="ECO:0007669"/>
    <property type="project" value="TreeGrafter"/>
</dbReference>
<proteinExistence type="predicted"/>
<reference evidence="2 3" key="1">
    <citation type="submission" date="2006-03" db="EMBL/GenBank/DDBJ databases">
        <authorList>
            <person name="Giovannoni S.J."/>
            <person name="Cho J.-C."/>
            <person name="Ferriera S."/>
            <person name="Johnson J."/>
            <person name="Kravitz S."/>
            <person name="Halpern A."/>
            <person name="Remington K."/>
            <person name="Beeson K."/>
            <person name="Tran B."/>
            <person name="Rogers Y.-H."/>
            <person name="Friedman R."/>
            <person name="Venter J.C."/>
        </authorList>
    </citation>
    <scope>NUCLEOTIDE SEQUENCE [LARGE SCALE GENOMIC DNA]</scope>
    <source>
        <strain evidence="2 3">HTCC2207</strain>
    </source>
</reference>
<dbReference type="PANTHER" id="PTHR30068">
    <property type="entry name" value="URONATE ISOMERASE"/>
    <property type="match status" value="1"/>
</dbReference>
<dbReference type="GO" id="GO:0016746">
    <property type="term" value="F:acyltransferase activity"/>
    <property type="evidence" value="ECO:0007669"/>
    <property type="project" value="InterPro"/>
</dbReference>
<dbReference type="GO" id="GO:0019698">
    <property type="term" value="P:D-galacturonate catabolic process"/>
    <property type="evidence" value="ECO:0007669"/>
    <property type="project" value="TreeGrafter"/>
</dbReference>
<dbReference type="Proteomes" id="UP000005555">
    <property type="component" value="Unassembled WGS sequence"/>
</dbReference>
<gene>
    <name evidence="2" type="ORF">GB2207_11848</name>
</gene>
<evidence type="ECO:0000313" key="3">
    <source>
        <dbReference type="Proteomes" id="UP000005555"/>
    </source>
</evidence>
<evidence type="ECO:0000259" key="1">
    <source>
        <dbReference type="Pfam" id="PF01553"/>
    </source>
</evidence>
<dbReference type="EMBL" id="AAPI01000003">
    <property type="protein sequence ID" value="EAS47309.1"/>
    <property type="molecule type" value="Genomic_DNA"/>
</dbReference>
<dbReference type="Pfam" id="PF01553">
    <property type="entry name" value="Acyltransferase"/>
    <property type="match status" value="1"/>
</dbReference>
<comment type="caution">
    <text evidence="2">The sequence shown here is derived from an EMBL/GenBank/DDBJ whole genome shotgun (WGS) entry which is preliminary data.</text>
</comment>
<dbReference type="OrthoDB" id="1078132at2"/>
<feature type="domain" description="Phospholipid/glycerol acyltransferase" evidence="1">
    <location>
        <begin position="90"/>
        <end position="236"/>
    </location>
</feature>
<dbReference type="SUPFAM" id="SSF69593">
    <property type="entry name" value="Glycerol-3-phosphate (1)-acyltransferase"/>
    <property type="match status" value="1"/>
</dbReference>